<dbReference type="Proteomes" id="UP000650511">
    <property type="component" value="Unassembled WGS sequence"/>
</dbReference>
<dbReference type="AlphaFoldDB" id="A0A8J3A7I5"/>
<proteinExistence type="predicted"/>
<reference evidence="1" key="2">
    <citation type="submission" date="2020-09" db="EMBL/GenBank/DDBJ databases">
        <authorList>
            <person name="Sun Q."/>
            <person name="Zhou Y."/>
        </authorList>
    </citation>
    <scope>NUCLEOTIDE SEQUENCE</scope>
    <source>
        <strain evidence="1">CGMCC 1.14988</strain>
    </source>
</reference>
<evidence type="ECO:0000313" key="1">
    <source>
        <dbReference type="EMBL" id="GGI05480.1"/>
    </source>
</evidence>
<dbReference type="RefSeq" id="WP_130649333.1">
    <property type="nucleotide sequence ID" value="NZ_BMHA01000004.1"/>
</dbReference>
<sequence length="87" mass="9328">MRTIRQVAIADGRRITLEQSVTSMQGVPLRWLVHEAGPDSRTIGAVVRAGAELPWRADAGPLQCAHLSFGHTAITTAVRDVVDAAAR</sequence>
<keyword evidence="2" id="KW-1185">Reference proteome</keyword>
<comment type="caution">
    <text evidence="1">The sequence shown here is derived from an EMBL/GenBank/DDBJ whole genome shotgun (WGS) entry which is preliminary data.</text>
</comment>
<name>A0A8J3A7I5_9ACTN</name>
<organism evidence="1 2">
    <name type="scientific">Egicoccus halophilus</name>
    <dbReference type="NCBI Taxonomy" id="1670830"/>
    <lineage>
        <taxon>Bacteria</taxon>
        <taxon>Bacillati</taxon>
        <taxon>Actinomycetota</taxon>
        <taxon>Nitriliruptoria</taxon>
        <taxon>Egicoccales</taxon>
        <taxon>Egicoccaceae</taxon>
        <taxon>Egicoccus</taxon>
    </lineage>
</organism>
<dbReference type="EMBL" id="BMHA01000004">
    <property type="protein sequence ID" value="GGI05480.1"/>
    <property type="molecule type" value="Genomic_DNA"/>
</dbReference>
<accession>A0A8J3A7I5</accession>
<gene>
    <name evidence="1" type="ORF">GCM10011354_14310</name>
</gene>
<reference evidence="1" key="1">
    <citation type="journal article" date="2014" name="Int. J. Syst. Evol. Microbiol.">
        <title>Complete genome sequence of Corynebacterium casei LMG S-19264T (=DSM 44701T), isolated from a smear-ripened cheese.</title>
        <authorList>
            <consortium name="US DOE Joint Genome Institute (JGI-PGF)"/>
            <person name="Walter F."/>
            <person name="Albersmeier A."/>
            <person name="Kalinowski J."/>
            <person name="Ruckert C."/>
        </authorList>
    </citation>
    <scope>NUCLEOTIDE SEQUENCE</scope>
    <source>
        <strain evidence="1">CGMCC 1.14988</strain>
    </source>
</reference>
<protein>
    <submittedName>
        <fullName evidence="1">Uncharacterized protein</fullName>
    </submittedName>
</protein>
<evidence type="ECO:0000313" key="2">
    <source>
        <dbReference type="Proteomes" id="UP000650511"/>
    </source>
</evidence>